<evidence type="ECO:0000313" key="3">
    <source>
        <dbReference type="Proteomes" id="UP001200313"/>
    </source>
</evidence>
<dbReference type="RefSeq" id="WP_177695199.1">
    <property type="nucleotide sequence ID" value="NZ_JAKNJB010000017.1"/>
</dbReference>
<feature type="signal peptide" evidence="1">
    <location>
        <begin position="1"/>
        <end position="23"/>
    </location>
</feature>
<dbReference type="Proteomes" id="UP001200313">
    <property type="component" value="Unassembled WGS sequence"/>
</dbReference>
<evidence type="ECO:0008006" key="4">
    <source>
        <dbReference type="Google" id="ProtNLM"/>
    </source>
</evidence>
<keyword evidence="1" id="KW-0732">Signal</keyword>
<gene>
    <name evidence="2" type="ORF">L0P79_10670</name>
</gene>
<evidence type="ECO:0000313" key="2">
    <source>
        <dbReference type="EMBL" id="MCG4527539.1"/>
    </source>
</evidence>
<sequence length="170" mass="18891">MQKVITFVIVTIMSMSLMTPAFAADIDGVHGTSAEEPSVISIDPPTGYIESVIIDAPAGYYESADIDAPEGYEVLGSPLVAWDFSFLDYIALEKGYMVVEPKEPKDILRTYTTTVDNLRYTVTVYRDFVTACVHDRTSDFPGAIMGYPCYVEDGIVYSEYDFVTDIFARL</sequence>
<organism evidence="2 3">
    <name type="scientific">Intestinimonas massiliensis</name>
    <name type="common">ex Afouda et al. 2020</name>
    <dbReference type="NCBI Taxonomy" id="1673721"/>
    <lineage>
        <taxon>Bacteria</taxon>
        <taxon>Bacillati</taxon>
        <taxon>Bacillota</taxon>
        <taxon>Clostridia</taxon>
        <taxon>Eubacteriales</taxon>
        <taxon>Intestinimonas</taxon>
    </lineage>
</organism>
<protein>
    <recommendedName>
        <fullName evidence="4">Prealbumin-like fold domain-containing protein</fullName>
    </recommendedName>
</protein>
<accession>A0ABS9M9Q0</accession>
<name>A0ABS9M9Q0_9FIRM</name>
<evidence type="ECO:0000256" key="1">
    <source>
        <dbReference type="SAM" id="SignalP"/>
    </source>
</evidence>
<proteinExistence type="predicted"/>
<feature type="chain" id="PRO_5045758798" description="Prealbumin-like fold domain-containing protein" evidence="1">
    <location>
        <begin position="24"/>
        <end position="170"/>
    </location>
</feature>
<reference evidence="2 3" key="1">
    <citation type="submission" date="2022-01" db="EMBL/GenBank/DDBJ databases">
        <title>Collection of gut derived symbiotic bacterial strains cultured from healthy donors.</title>
        <authorList>
            <person name="Lin H."/>
            <person name="Kohout C."/>
            <person name="Waligurski E."/>
            <person name="Pamer E.G."/>
        </authorList>
    </citation>
    <scope>NUCLEOTIDE SEQUENCE [LARGE SCALE GENOMIC DNA]</scope>
    <source>
        <strain evidence="2 3">DFI.3.7</strain>
    </source>
</reference>
<comment type="caution">
    <text evidence="2">The sequence shown here is derived from an EMBL/GenBank/DDBJ whole genome shotgun (WGS) entry which is preliminary data.</text>
</comment>
<dbReference type="EMBL" id="JAKNJB010000017">
    <property type="protein sequence ID" value="MCG4527539.1"/>
    <property type="molecule type" value="Genomic_DNA"/>
</dbReference>
<keyword evidence="3" id="KW-1185">Reference proteome</keyword>